<dbReference type="InterPro" id="IPR036457">
    <property type="entry name" value="PPM-type-like_dom_sf"/>
</dbReference>
<feature type="domain" description="PPM-type phosphatase" evidence="8">
    <location>
        <begin position="880"/>
        <end position="1445"/>
    </location>
</feature>
<dbReference type="InterPro" id="IPR003591">
    <property type="entry name" value="Leu-rich_rpt_typical-subtyp"/>
</dbReference>
<dbReference type="InterPro" id="IPR032675">
    <property type="entry name" value="LRR_dom_sf"/>
</dbReference>
<dbReference type="EMBL" id="JARBJD010000009">
    <property type="protein sequence ID" value="KAK2962799.1"/>
    <property type="molecule type" value="Genomic_DNA"/>
</dbReference>
<dbReference type="PROSITE" id="PS51450">
    <property type="entry name" value="LRR"/>
    <property type="match status" value="6"/>
</dbReference>
<dbReference type="SUPFAM" id="SSF52058">
    <property type="entry name" value="L domain-like"/>
    <property type="match status" value="2"/>
</dbReference>
<dbReference type="PANTHER" id="PTHR15454">
    <property type="entry name" value="NISCHARIN RELATED"/>
    <property type="match status" value="1"/>
</dbReference>
<organism evidence="9 10">
    <name type="scientific">Blattamonas nauphoetae</name>
    <dbReference type="NCBI Taxonomy" id="2049346"/>
    <lineage>
        <taxon>Eukaryota</taxon>
        <taxon>Metamonada</taxon>
        <taxon>Preaxostyla</taxon>
        <taxon>Oxymonadida</taxon>
        <taxon>Blattamonas</taxon>
    </lineage>
</organism>
<evidence type="ECO:0000256" key="3">
    <source>
        <dbReference type="ARBA" id="ARBA00022737"/>
    </source>
</evidence>
<feature type="compositionally biased region" description="Low complexity" evidence="7">
    <location>
        <begin position="1000"/>
        <end position="1011"/>
    </location>
</feature>
<dbReference type="Gene3D" id="3.60.40.10">
    <property type="entry name" value="PPM-type phosphatase domain"/>
    <property type="match status" value="1"/>
</dbReference>
<dbReference type="InterPro" id="IPR001932">
    <property type="entry name" value="PPM-type_phosphatase-like_dom"/>
</dbReference>
<dbReference type="PROSITE" id="PS01032">
    <property type="entry name" value="PPM_1"/>
    <property type="match status" value="1"/>
</dbReference>
<comment type="similarity">
    <text evidence="6">Belongs to the PP2C family.</text>
</comment>
<keyword evidence="5 6" id="KW-0904">Protein phosphatase</keyword>
<dbReference type="PROSITE" id="PS51746">
    <property type="entry name" value="PPM_2"/>
    <property type="match status" value="1"/>
</dbReference>
<dbReference type="InterPro" id="IPR001611">
    <property type="entry name" value="Leu-rich_rpt"/>
</dbReference>
<keyword evidence="10" id="KW-1185">Reference proteome</keyword>
<dbReference type="SUPFAM" id="SSF52047">
    <property type="entry name" value="RNI-like"/>
    <property type="match status" value="1"/>
</dbReference>
<dbReference type="InterPro" id="IPR025875">
    <property type="entry name" value="Leu-rich_rpt_4"/>
</dbReference>
<evidence type="ECO:0000256" key="6">
    <source>
        <dbReference type="RuleBase" id="RU003465"/>
    </source>
</evidence>
<keyword evidence="2" id="KW-0479">Metal-binding</keyword>
<evidence type="ECO:0000256" key="2">
    <source>
        <dbReference type="ARBA" id="ARBA00022723"/>
    </source>
</evidence>
<feature type="region of interest" description="Disordered" evidence="7">
    <location>
        <begin position="946"/>
        <end position="1028"/>
    </location>
</feature>
<dbReference type="SMART" id="SM00332">
    <property type="entry name" value="PP2Cc"/>
    <property type="match status" value="1"/>
</dbReference>
<dbReference type="Pfam" id="PF00560">
    <property type="entry name" value="LRR_1"/>
    <property type="match status" value="1"/>
</dbReference>
<evidence type="ECO:0000259" key="8">
    <source>
        <dbReference type="PROSITE" id="PS51746"/>
    </source>
</evidence>
<dbReference type="InterPro" id="IPR000222">
    <property type="entry name" value="PP2C_BS"/>
</dbReference>
<evidence type="ECO:0000256" key="5">
    <source>
        <dbReference type="ARBA" id="ARBA00022912"/>
    </source>
</evidence>
<dbReference type="Pfam" id="PF00481">
    <property type="entry name" value="PP2C"/>
    <property type="match status" value="2"/>
</dbReference>
<feature type="compositionally biased region" description="Basic and acidic residues" evidence="7">
    <location>
        <begin position="986"/>
        <end position="999"/>
    </location>
</feature>
<evidence type="ECO:0000313" key="10">
    <source>
        <dbReference type="Proteomes" id="UP001281761"/>
    </source>
</evidence>
<keyword evidence="1" id="KW-0433">Leucine-rich repeat</keyword>
<evidence type="ECO:0000256" key="1">
    <source>
        <dbReference type="ARBA" id="ARBA00022614"/>
    </source>
</evidence>
<reference evidence="9 10" key="1">
    <citation type="journal article" date="2022" name="bioRxiv">
        <title>Genomics of Preaxostyla Flagellates Illuminates Evolutionary Transitions and the Path Towards Mitochondrial Loss.</title>
        <authorList>
            <person name="Novak L.V.F."/>
            <person name="Treitli S.C."/>
            <person name="Pyrih J."/>
            <person name="Halakuc P."/>
            <person name="Pipaliya S.V."/>
            <person name="Vacek V."/>
            <person name="Brzon O."/>
            <person name="Soukal P."/>
            <person name="Eme L."/>
            <person name="Dacks J.B."/>
            <person name="Karnkowska A."/>
            <person name="Elias M."/>
            <person name="Hampl V."/>
        </authorList>
    </citation>
    <scope>NUCLEOTIDE SEQUENCE [LARGE SCALE GENOMIC DNA]</scope>
    <source>
        <strain evidence="9">NAU3</strain>
        <tissue evidence="9">Gut</tissue>
    </source>
</reference>
<dbReference type="Pfam" id="PF13855">
    <property type="entry name" value="LRR_8"/>
    <property type="match status" value="3"/>
</dbReference>
<evidence type="ECO:0000256" key="7">
    <source>
        <dbReference type="SAM" id="MobiDB-lite"/>
    </source>
</evidence>
<dbReference type="Gene3D" id="3.80.10.10">
    <property type="entry name" value="Ribonuclease Inhibitor"/>
    <property type="match status" value="5"/>
</dbReference>
<feature type="compositionally biased region" description="Pro residues" evidence="7">
    <location>
        <begin position="956"/>
        <end position="966"/>
    </location>
</feature>
<keyword evidence="4 6" id="KW-0378">Hydrolase</keyword>
<gene>
    <name evidence="9" type="ORF">BLNAU_2234</name>
</gene>
<dbReference type="SUPFAM" id="SSF81606">
    <property type="entry name" value="PP2C-like"/>
    <property type="match status" value="2"/>
</dbReference>
<keyword evidence="3" id="KW-0677">Repeat</keyword>
<dbReference type="SMART" id="SM00364">
    <property type="entry name" value="LRR_BAC"/>
    <property type="match status" value="9"/>
</dbReference>
<sequence length="1445" mass="160290">MGNIVEPSTDEVSEKGTQIPKITKDDLSDFVKCNSVELWRNQLKSLPSDCTSMKNLKHLSIKYNDLKSIPTSLLSLPSLEFLEIGFNCLERFSLNDITSPKLKELNLICDNLAEIGFNRGGRLPTSLTSLNLSGNKLQAFPPELFSTQSKNCLPNLQTLNISNNHVALSPTFFPFSQLKSLNMSFNQLTQIQKNAFDALTNLDTLDLRYNKLTKLPPDLFANLGKLSILKMDGNDLIDLPESLLQLKNLTELHVSQNKLKVWGGDFKKLKHLRVLNLADNQLANIIMPQGNLPALESLDLNNNEIRSITALPLASFTSLKFLYLDSNHIQSIDLKNLPSKCLYFLKLSQNEITSITGDFAAFTTLSILDISNNPYLSQLNHSITSLALTEFYANQIGLKEVPAFFSAGRLNQTLETLCFSNNYLQFINPITNFQKLQKLDLSFNEIGHLPQSFLQLKSLTSLYLQGNRGLCSLTDANGNPLQSFSRSSSISEGLDDFDLLEVDTEQKKPTNKIHPLMLIPSSVLQLDVDSTDLQEIPNPWISLHPKLEIFVAAHNHLQTLPNSLFAHLAKKDTCAIELLDFSFNNLSSDAILQPLQPVAKSLNSLKMLDLSGNPCCADARQLEILRNCIKGIDDPKNYVAQRNTTNPLSLAKLVPIFDVQPYPPSFTNRLPMKARTLYIPKTVCVDNHFQIRQSEFSAYSETIGPRPTQEDAIGFIPFLFCSCEPTKVTTVETTLETTGQLLSVTLTSQYPETADTTADQPTHATSIVLPVPPYTLTPAEFMTADRVKSSSPYNLWCKLFMSRDIPSLISTALSILAFEAPDPGMGSSTHKSPMPLFGNHLPMWVISIVLFWANTNVQQTTELGKYIKIMEMVLKQEGGKAKACTTQQLLTGELSSPSLGLYAVFDGHGGHQTSEHLGNLLLPCFTQAIFDVLFCIVARQNEKWASSSPKVGGGKIPPPAPAPSPSTAPVTAPNPKKDDSDDEDEFHFSDDEGDVKAHEPATPAAKTGTPPQRGSSPSAADGEMPYPTLNEKSAPVSILYKFLKQDMPQIALKNKASQLERQQTVLAPTLPDLCDFTMPVTVTQIIMSHTVRLLAHCIRKLNPKGGSTGLVLLLSQTRVFTANVGDCRAILIREMGLKDGSLPSPSNEGDSPAPNLESKQLLLPFPLTFDQKLTNHREIERLILHSNKFIHTPLSVYTEEGIEKNTPYYAFISPNLRLCGQLAVARSFGDFTVGYNGVGNLEEVRELTIDGKWKRVIDQSTDERNSVWRGKDETIDLSSNRRLSHRKSFTTLEQVVRPSMMESSMPPAQRELLHKQFMERQKAQYKPVDGTDRFLFDPIVDLRPSRSNQNIGHLAADSAPMINTKDGRWIERTKRDVCIVMACDGLWDVLDNYTVADAIALSMQRTPQHEGILPQVDASDAASRLRALAVANKTDDNVTVMVLSL</sequence>
<evidence type="ECO:0000256" key="4">
    <source>
        <dbReference type="ARBA" id="ARBA00022801"/>
    </source>
</evidence>
<proteinExistence type="inferred from homology"/>
<comment type="caution">
    <text evidence="9">The sequence shown here is derived from an EMBL/GenBank/DDBJ whole genome shotgun (WGS) entry which is preliminary data.</text>
</comment>
<accession>A0ABQ9YGC1</accession>
<dbReference type="SMART" id="SM00369">
    <property type="entry name" value="LRR_TYP"/>
    <property type="match status" value="11"/>
</dbReference>
<evidence type="ECO:0000313" key="9">
    <source>
        <dbReference type="EMBL" id="KAK2962799.1"/>
    </source>
</evidence>
<protein>
    <submittedName>
        <fullName evidence="9">Leucine-rich repeat protein SHOC-2</fullName>
    </submittedName>
</protein>
<dbReference type="Proteomes" id="UP001281761">
    <property type="component" value="Unassembled WGS sequence"/>
</dbReference>
<dbReference type="Pfam" id="PF12799">
    <property type="entry name" value="LRR_4"/>
    <property type="match status" value="1"/>
</dbReference>
<name>A0ABQ9YGC1_9EUKA</name>
<dbReference type="SMART" id="SM00365">
    <property type="entry name" value="LRR_SD22"/>
    <property type="match status" value="7"/>
</dbReference>